<proteinExistence type="predicted"/>
<reference evidence="2" key="2">
    <citation type="submission" date="2019-06" db="EMBL/GenBank/DDBJ databases">
        <title>Genomics analysis of Aphanomyces spp. identifies a new class of oomycete effector associated with host adaptation.</title>
        <authorList>
            <person name="Gaulin E."/>
        </authorList>
    </citation>
    <scope>NUCLEOTIDE SEQUENCE</scope>
    <source>
        <strain evidence="2">CBS 578.67</strain>
    </source>
</reference>
<feature type="transmembrane region" description="Helical" evidence="1">
    <location>
        <begin position="109"/>
        <end position="131"/>
    </location>
</feature>
<dbReference type="PANTHER" id="PTHR20948:SF2">
    <property type="entry name" value="TRANSMEMBRANE PROTEIN 164"/>
    <property type="match status" value="1"/>
</dbReference>
<name>A0A485LL75_9STRA</name>
<keyword evidence="4" id="KW-1185">Reference proteome</keyword>
<gene>
    <name evidence="3" type="primary">Aste57867_22899</name>
    <name evidence="2" type="ORF">As57867_022828</name>
    <name evidence="3" type="ORF">ASTE57867_22899</name>
</gene>
<organism evidence="3 4">
    <name type="scientific">Aphanomyces stellatus</name>
    <dbReference type="NCBI Taxonomy" id="120398"/>
    <lineage>
        <taxon>Eukaryota</taxon>
        <taxon>Sar</taxon>
        <taxon>Stramenopiles</taxon>
        <taxon>Oomycota</taxon>
        <taxon>Saprolegniomycetes</taxon>
        <taxon>Saprolegniales</taxon>
        <taxon>Verrucalvaceae</taxon>
        <taxon>Aphanomyces</taxon>
    </lineage>
</organism>
<evidence type="ECO:0000313" key="3">
    <source>
        <dbReference type="EMBL" id="VFT99549.1"/>
    </source>
</evidence>
<dbReference type="InterPro" id="IPR026508">
    <property type="entry name" value="TMEM164"/>
</dbReference>
<dbReference type="EMBL" id="CAADRA010007242">
    <property type="protein sequence ID" value="VFT99549.1"/>
    <property type="molecule type" value="Genomic_DNA"/>
</dbReference>
<feature type="transmembrane region" description="Helical" evidence="1">
    <location>
        <begin position="82"/>
        <end position="103"/>
    </location>
</feature>
<keyword evidence="1" id="KW-1133">Transmembrane helix</keyword>
<dbReference type="Pfam" id="PF14808">
    <property type="entry name" value="TMEM164"/>
    <property type="match status" value="1"/>
</dbReference>
<dbReference type="AlphaFoldDB" id="A0A485LL75"/>
<feature type="transmembrane region" description="Helical" evidence="1">
    <location>
        <begin position="138"/>
        <end position="156"/>
    </location>
</feature>
<feature type="transmembrane region" description="Helical" evidence="1">
    <location>
        <begin position="176"/>
        <end position="193"/>
    </location>
</feature>
<protein>
    <submittedName>
        <fullName evidence="3">Aste57867_22899 protein</fullName>
    </submittedName>
</protein>
<evidence type="ECO:0000313" key="4">
    <source>
        <dbReference type="Proteomes" id="UP000332933"/>
    </source>
</evidence>
<accession>A0A485LL75</accession>
<keyword evidence="1" id="KW-0812">Transmembrane</keyword>
<dbReference type="PANTHER" id="PTHR20948">
    <property type="entry name" value="TRANSMEMBRANE PROTEIN 164"/>
    <property type="match status" value="1"/>
</dbReference>
<dbReference type="Proteomes" id="UP000332933">
    <property type="component" value="Unassembled WGS sequence"/>
</dbReference>
<dbReference type="OrthoDB" id="17328at2759"/>
<evidence type="ECO:0000313" key="2">
    <source>
        <dbReference type="EMBL" id="KAF0685197.1"/>
    </source>
</evidence>
<feature type="transmembrane region" description="Helical" evidence="1">
    <location>
        <begin position="43"/>
        <end position="62"/>
    </location>
</feature>
<dbReference type="EMBL" id="VJMH01007216">
    <property type="protein sequence ID" value="KAF0685197.1"/>
    <property type="molecule type" value="Genomic_DNA"/>
</dbReference>
<feature type="transmembrane region" description="Helical" evidence="1">
    <location>
        <begin position="245"/>
        <end position="269"/>
    </location>
</feature>
<reference evidence="3 4" key="1">
    <citation type="submission" date="2019-03" db="EMBL/GenBank/DDBJ databases">
        <authorList>
            <person name="Gaulin E."/>
            <person name="Dumas B."/>
        </authorList>
    </citation>
    <scope>NUCLEOTIDE SEQUENCE [LARGE SCALE GENOMIC DNA]</scope>
    <source>
        <strain evidence="3">CBS 568.67</strain>
    </source>
</reference>
<sequence>MVVTAAVDFLENFFISIGPGAEPKFPHVPAALRSVWFLTPRQHAIETLSYLVIFIPMSIWAYKKALQHRLWKTQASIRPATVFDWTLAALTMASFAAVCYYKSHSTKGWRLLYMFQPCHVEVFVLACLCVARGKWANFLFQVYVPITWGAVAALAFPDMSDYTYFGDVFNFYYEHYVMLVVPIVLCLTGRYEYIGSPAWILFGFTVIALYHAIFLQLACLITEVNIATLMSPPGPLVSLGLMYRPAQYCICFVMHWIYNLLIAGGVKLVSSSSLLKPVMSPKQH</sequence>
<keyword evidence="1" id="KW-0472">Membrane</keyword>
<evidence type="ECO:0000256" key="1">
    <source>
        <dbReference type="SAM" id="Phobius"/>
    </source>
</evidence>
<feature type="transmembrane region" description="Helical" evidence="1">
    <location>
        <begin position="200"/>
        <end position="225"/>
    </location>
</feature>